<name>A0A6A5YQT3_9PLEO</name>
<protein>
    <submittedName>
        <fullName evidence="2">Uncharacterized protein</fullName>
    </submittedName>
</protein>
<sequence>MPPKKEQLSKDGADLARLVEKYDIHFKGPVPPEEWPKHLQFEGVLRHRFSVFREIWGNRYERLKRKRGFENVRPGNMKERADELRRRALKLRDNLNPNESTWRANIEQVVFDRFQKDVICREHCGGEIHESKYEAEPLTTDARNQLQQRRLERVQCNIRHRAVEFSSMDRERDAIFNDENEHEIEHESDEDELRSKSGLPMKPDKVIGLTSRHQADMLWNPVKGVRMTCPFLVVEAKKESTTPGFRSIERQTAFPIRRLLRLQAHVLGSRKVAHEPPLVWFFAYQGEEWRLYAGTLERRRRSRSSGTAGADGGRLEEPQVCVYDLWHGTVESQDGALQLLQIVDHIWTWARDIYRPGIRTCLQDLNNRDSSPASTVQFYGTPSVYSDSTSLSNIRRQNSAPSGQLQNTFRPDQTASAYISEHVSLSRQPLELHSTQNPSAEDSKIVRNVSDVINDDQNEQIEARPGMMSHRQNPRDNARRASIPAHPILRWADLHLESAEFSSFATVCHANIARFTFCIRDITDFEVYLSNAGSEYTRRERWQLMDIYRISIQISRTTLSRFESYWTQRGLAETTSSPDEIVRATIFFHTYLHHMNWQIVREIVCVIWPSEIVSEDGDLLHISSFVQPADVVSCATLIREFQPLKQLNGGQSVLCAHNDYTFLPFFEQFGHCGVPDNQHIIWKTPGGVFPSGIQLKACIKLLRDDALFAFPTNGLCAADTEPITLSSTETQIDVSGILPGLPDSMAQASSLIAIKPTSWPMRTAKFCLFVMQEVGFDTAKALKQLLEDAVRNENMIGHRSEFLLTKNEQAGINRWAEWLLIVNEDSGMSTVINNF</sequence>
<evidence type="ECO:0000313" key="3">
    <source>
        <dbReference type="Proteomes" id="UP000799770"/>
    </source>
</evidence>
<reference evidence="2" key="1">
    <citation type="journal article" date="2020" name="Stud. Mycol.">
        <title>101 Dothideomycetes genomes: a test case for predicting lifestyles and emergence of pathogens.</title>
        <authorList>
            <person name="Haridas S."/>
            <person name="Albert R."/>
            <person name="Binder M."/>
            <person name="Bloem J."/>
            <person name="Labutti K."/>
            <person name="Salamov A."/>
            <person name="Andreopoulos B."/>
            <person name="Baker S."/>
            <person name="Barry K."/>
            <person name="Bills G."/>
            <person name="Bluhm B."/>
            <person name="Cannon C."/>
            <person name="Castanera R."/>
            <person name="Culley D."/>
            <person name="Daum C."/>
            <person name="Ezra D."/>
            <person name="Gonzalez J."/>
            <person name="Henrissat B."/>
            <person name="Kuo A."/>
            <person name="Liang C."/>
            <person name="Lipzen A."/>
            <person name="Lutzoni F."/>
            <person name="Magnuson J."/>
            <person name="Mondo S."/>
            <person name="Nolan M."/>
            <person name="Ohm R."/>
            <person name="Pangilinan J."/>
            <person name="Park H.-J."/>
            <person name="Ramirez L."/>
            <person name="Alfaro M."/>
            <person name="Sun H."/>
            <person name="Tritt A."/>
            <person name="Yoshinaga Y."/>
            <person name="Zwiers L.-H."/>
            <person name="Turgeon B."/>
            <person name="Goodwin S."/>
            <person name="Spatafora J."/>
            <person name="Crous P."/>
            <person name="Grigoriev I."/>
        </authorList>
    </citation>
    <scope>NUCLEOTIDE SEQUENCE</scope>
    <source>
        <strain evidence="2">CBS 627.86</strain>
    </source>
</reference>
<feature type="region of interest" description="Disordered" evidence="1">
    <location>
        <begin position="178"/>
        <end position="201"/>
    </location>
</feature>
<dbReference type="EMBL" id="ML977341">
    <property type="protein sequence ID" value="KAF2109609.1"/>
    <property type="molecule type" value="Genomic_DNA"/>
</dbReference>
<feature type="compositionally biased region" description="Acidic residues" evidence="1">
    <location>
        <begin position="178"/>
        <end position="192"/>
    </location>
</feature>
<proteinExistence type="predicted"/>
<organism evidence="2 3">
    <name type="scientific">Lophiotrema nucula</name>
    <dbReference type="NCBI Taxonomy" id="690887"/>
    <lineage>
        <taxon>Eukaryota</taxon>
        <taxon>Fungi</taxon>
        <taxon>Dikarya</taxon>
        <taxon>Ascomycota</taxon>
        <taxon>Pezizomycotina</taxon>
        <taxon>Dothideomycetes</taxon>
        <taxon>Pleosporomycetidae</taxon>
        <taxon>Pleosporales</taxon>
        <taxon>Lophiotremataceae</taxon>
        <taxon>Lophiotrema</taxon>
    </lineage>
</organism>
<accession>A0A6A5YQT3</accession>
<evidence type="ECO:0000313" key="2">
    <source>
        <dbReference type="EMBL" id="KAF2109609.1"/>
    </source>
</evidence>
<dbReference type="AlphaFoldDB" id="A0A6A5YQT3"/>
<feature type="region of interest" description="Disordered" evidence="1">
    <location>
        <begin position="389"/>
        <end position="408"/>
    </location>
</feature>
<evidence type="ECO:0000256" key="1">
    <source>
        <dbReference type="SAM" id="MobiDB-lite"/>
    </source>
</evidence>
<keyword evidence="3" id="KW-1185">Reference proteome</keyword>
<dbReference type="Proteomes" id="UP000799770">
    <property type="component" value="Unassembled WGS sequence"/>
</dbReference>
<dbReference type="OrthoDB" id="3538597at2759"/>
<gene>
    <name evidence="2" type="ORF">BDV96DRAFT_585029</name>
</gene>